<organism evidence="1 2">
    <name type="scientific">Neophaeococcomyces mojaviensis</name>
    <dbReference type="NCBI Taxonomy" id="3383035"/>
    <lineage>
        <taxon>Eukaryota</taxon>
        <taxon>Fungi</taxon>
        <taxon>Dikarya</taxon>
        <taxon>Ascomycota</taxon>
        <taxon>Pezizomycotina</taxon>
        <taxon>Eurotiomycetes</taxon>
        <taxon>Chaetothyriomycetidae</taxon>
        <taxon>Chaetothyriales</taxon>
        <taxon>Chaetothyriales incertae sedis</taxon>
        <taxon>Neophaeococcomyces</taxon>
    </lineage>
</organism>
<evidence type="ECO:0000313" key="1">
    <source>
        <dbReference type="EMBL" id="KAJ9650771.1"/>
    </source>
</evidence>
<sequence>MTTTTHSEFDKNTESTAVAAAFPASIKGRTILITGVNKLGIGFSTAQAFASQSPARLILAARSQAKLEECVEALRSEYSGIDIRPLLVDLSSLKSIRTAANEVLGWNDVPTIDIVINNAGLMRHGEKYDGEMPVSQDGIEEMFATNHLGHYLLTNLIMSKIIAAAKSTTPGSTRIVNLSSSGAYVSPFRASDVSWRKPAKDLPENERPNFAMMKMARMNVDENSDVTYIPTAAYGQSKTCNVLFAVGLNTRLFEKYGILSLALNPGEIKSELGRNTDPEWLAKAIKSREEMGLMHWKSLNQGASTTLVAACDPKLGLPDSDGRGQFLSDAQIAPAPKWAVDKEAAEKLWKVSEELAGEKFGY</sequence>
<accession>A0ACC2ZTD5</accession>
<evidence type="ECO:0000313" key="2">
    <source>
        <dbReference type="Proteomes" id="UP001172386"/>
    </source>
</evidence>
<comment type="caution">
    <text evidence="1">The sequence shown here is derived from an EMBL/GenBank/DDBJ whole genome shotgun (WGS) entry which is preliminary data.</text>
</comment>
<protein>
    <submittedName>
        <fullName evidence="1">Uncharacterized protein</fullName>
    </submittedName>
</protein>
<name>A0ACC2ZTD5_9EURO</name>
<keyword evidence="2" id="KW-1185">Reference proteome</keyword>
<dbReference type="EMBL" id="JAPDRQ010000310">
    <property type="protein sequence ID" value="KAJ9650771.1"/>
    <property type="molecule type" value="Genomic_DNA"/>
</dbReference>
<gene>
    <name evidence="1" type="ORF">H2198_009926</name>
</gene>
<proteinExistence type="predicted"/>
<dbReference type="Proteomes" id="UP001172386">
    <property type="component" value="Unassembled WGS sequence"/>
</dbReference>
<reference evidence="1" key="1">
    <citation type="submission" date="2022-10" db="EMBL/GenBank/DDBJ databases">
        <title>Culturing micro-colonial fungi from biological soil crusts in the Mojave desert and describing Neophaeococcomyces mojavensis, and introducing the new genera and species Taxawa tesnikishii.</title>
        <authorList>
            <person name="Kurbessoian T."/>
            <person name="Stajich J.E."/>
        </authorList>
    </citation>
    <scope>NUCLEOTIDE SEQUENCE</scope>
    <source>
        <strain evidence="1">JES_112</strain>
    </source>
</reference>